<dbReference type="Proteomes" id="UP001066276">
    <property type="component" value="Chromosome 4_1"/>
</dbReference>
<evidence type="ECO:0000313" key="1">
    <source>
        <dbReference type="EMBL" id="KAJ1172576.1"/>
    </source>
</evidence>
<dbReference type="EMBL" id="JANPWB010000007">
    <property type="protein sequence ID" value="KAJ1172576.1"/>
    <property type="molecule type" value="Genomic_DNA"/>
</dbReference>
<accession>A0AAV7T833</accession>
<sequence length="99" mass="11195">MRRRLCFVPLHSSRHWPSAVGRTCFPRFSARPELRQSSRVRSSGASSVPPLSCRSSLPPWPFFFLYDGAHHIGSIGLQKMNLTDTGPLFRKQIKIAADE</sequence>
<evidence type="ECO:0000313" key="2">
    <source>
        <dbReference type="Proteomes" id="UP001066276"/>
    </source>
</evidence>
<dbReference type="AlphaFoldDB" id="A0AAV7T833"/>
<name>A0AAV7T833_PLEWA</name>
<protein>
    <submittedName>
        <fullName evidence="1">Uncharacterized protein</fullName>
    </submittedName>
</protein>
<gene>
    <name evidence="1" type="ORF">NDU88_004421</name>
</gene>
<organism evidence="1 2">
    <name type="scientific">Pleurodeles waltl</name>
    <name type="common">Iberian ribbed newt</name>
    <dbReference type="NCBI Taxonomy" id="8319"/>
    <lineage>
        <taxon>Eukaryota</taxon>
        <taxon>Metazoa</taxon>
        <taxon>Chordata</taxon>
        <taxon>Craniata</taxon>
        <taxon>Vertebrata</taxon>
        <taxon>Euteleostomi</taxon>
        <taxon>Amphibia</taxon>
        <taxon>Batrachia</taxon>
        <taxon>Caudata</taxon>
        <taxon>Salamandroidea</taxon>
        <taxon>Salamandridae</taxon>
        <taxon>Pleurodelinae</taxon>
        <taxon>Pleurodeles</taxon>
    </lineage>
</organism>
<reference evidence="1" key="1">
    <citation type="journal article" date="2022" name="bioRxiv">
        <title>Sequencing and chromosome-scale assembly of the giantPleurodeles waltlgenome.</title>
        <authorList>
            <person name="Brown T."/>
            <person name="Elewa A."/>
            <person name="Iarovenko S."/>
            <person name="Subramanian E."/>
            <person name="Araus A.J."/>
            <person name="Petzold A."/>
            <person name="Susuki M."/>
            <person name="Suzuki K.-i.T."/>
            <person name="Hayashi T."/>
            <person name="Toyoda A."/>
            <person name="Oliveira C."/>
            <person name="Osipova E."/>
            <person name="Leigh N.D."/>
            <person name="Simon A."/>
            <person name="Yun M.H."/>
        </authorList>
    </citation>
    <scope>NUCLEOTIDE SEQUENCE</scope>
    <source>
        <strain evidence="1">20211129_DDA</strain>
        <tissue evidence="1">Liver</tissue>
    </source>
</reference>
<comment type="caution">
    <text evidence="1">The sequence shown here is derived from an EMBL/GenBank/DDBJ whole genome shotgun (WGS) entry which is preliminary data.</text>
</comment>
<proteinExistence type="predicted"/>
<keyword evidence="2" id="KW-1185">Reference proteome</keyword>